<dbReference type="InterPro" id="IPR039426">
    <property type="entry name" value="TonB-dep_rcpt-like"/>
</dbReference>
<feature type="domain" description="TonB-dependent receptor-like beta-barrel" evidence="13">
    <location>
        <begin position="247"/>
        <end position="610"/>
    </location>
</feature>
<dbReference type="AlphaFoldDB" id="A0A4Q9Z237"/>
<dbReference type="PANTHER" id="PTHR30069">
    <property type="entry name" value="TONB-DEPENDENT OUTER MEMBRANE RECEPTOR"/>
    <property type="match status" value="1"/>
</dbReference>
<evidence type="ECO:0000313" key="15">
    <source>
        <dbReference type="EMBL" id="TBX70204.1"/>
    </source>
</evidence>
<name>A0A4Q9Z237_9FLAO</name>
<keyword evidence="5 12" id="KW-0732">Signal</keyword>
<dbReference type="PANTHER" id="PTHR30069:SF29">
    <property type="entry name" value="HEMOGLOBIN AND HEMOGLOBIN-HAPTOGLOBIN-BINDING PROTEIN 1-RELATED"/>
    <property type="match status" value="1"/>
</dbReference>
<comment type="caution">
    <text evidence="15">The sequence shown here is derived from an EMBL/GenBank/DDBJ whole genome shotgun (WGS) entry which is preliminary data.</text>
</comment>
<dbReference type="Pfam" id="PF00593">
    <property type="entry name" value="TonB_dep_Rec_b-barrel"/>
    <property type="match status" value="1"/>
</dbReference>
<organism evidence="15 16">
    <name type="scientific">Flavobacterium silvisoli</name>
    <dbReference type="NCBI Taxonomy" id="2529433"/>
    <lineage>
        <taxon>Bacteria</taxon>
        <taxon>Pseudomonadati</taxon>
        <taxon>Bacteroidota</taxon>
        <taxon>Flavobacteriia</taxon>
        <taxon>Flavobacteriales</taxon>
        <taxon>Flavobacteriaceae</taxon>
        <taxon>Flavobacterium</taxon>
    </lineage>
</organism>
<evidence type="ECO:0000256" key="3">
    <source>
        <dbReference type="ARBA" id="ARBA00022452"/>
    </source>
</evidence>
<dbReference type="GO" id="GO:0009279">
    <property type="term" value="C:cell outer membrane"/>
    <property type="evidence" value="ECO:0007669"/>
    <property type="project" value="UniProtKB-SubCell"/>
</dbReference>
<reference evidence="15 16" key="1">
    <citation type="submission" date="2019-02" db="EMBL/GenBank/DDBJ databases">
        <title>Flavobacterium sp. RD-2-33 isolated from forest soil.</title>
        <authorList>
            <person name="Chaudhary D.K."/>
        </authorList>
    </citation>
    <scope>NUCLEOTIDE SEQUENCE [LARGE SCALE GENOMIC DNA]</scope>
    <source>
        <strain evidence="15 16">RD-2-33</strain>
    </source>
</reference>
<keyword evidence="2 10" id="KW-0813">Transport</keyword>
<evidence type="ECO:0000256" key="2">
    <source>
        <dbReference type="ARBA" id="ARBA00022448"/>
    </source>
</evidence>
<comment type="similarity">
    <text evidence="10 11">Belongs to the TonB-dependent receptor family.</text>
</comment>
<dbReference type="EMBL" id="SJPE01000004">
    <property type="protein sequence ID" value="TBX70204.1"/>
    <property type="molecule type" value="Genomic_DNA"/>
</dbReference>
<keyword evidence="7 10" id="KW-0472">Membrane</keyword>
<keyword evidence="9 10" id="KW-0998">Cell outer membrane</keyword>
<evidence type="ECO:0000256" key="6">
    <source>
        <dbReference type="ARBA" id="ARBA00023077"/>
    </source>
</evidence>
<evidence type="ECO:0000256" key="4">
    <source>
        <dbReference type="ARBA" id="ARBA00022692"/>
    </source>
</evidence>
<keyword evidence="16" id="KW-1185">Reference proteome</keyword>
<comment type="subcellular location">
    <subcellularLocation>
        <location evidence="1 10">Cell outer membrane</location>
        <topology evidence="1 10">Multi-pass membrane protein</topology>
    </subcellularLocation>
</comment>
<evidence type="ECO:0000256" key="7">
    <source>
        <dbReference type="ARBA" id="ARBA00023136"/>
    </source>
</evidence>
<dbReference type="Pfam" id="PF07715">
    <property type="entry name" value="Plug"/>
    <property type="match status" value="1"/>
</dbReference>
<dbReference type="InterPro" id="IPR036942">
    <property type="entry name" value="Beta-barrel_TonB_sf"/>
</dbReference>
<evidence type="ECO:0000256" key="10">
    <source>
        <dbReference type="PROSITE-ProRule" id="PRU01360"/>
    </source>
</evidence>
<dbReference type="InterPro" id="IPR000531">
    <property type="entry name" value="Beta-barrel_TonB"/>
</dbReference>
<evidence type="ECO:0000256" key="1">
    <source>
        <dbReference type="ARBA" id="ARBA00004571"/>
    </source>
</evidence>
<dbReference type="Gene3D" id="2.170.130.10">
    <property type="entry name" value="TonB-dependent receptor, plug domain"/>
    <property type="match status" value="1"/>
</dbReference>
<evidence type="ECO:0000256" key="9">
    <source>
        <dbReference type="ARBA" id="ARBA00023237"/>
    </source>
</evidence>
<feature type="chain" id="PRO_5020815842" evidence="12">
    <location>
        <begin position="21"/>
        <end position="653"/>
    </location>
</feature>
<dbReference type="InterPro" id="IPR037066">
    <property type="entry name" value="Plug_dom_sf"/>
</dbReference>
<dbReference type="Proteomes" id="UP000293300">
    <property type="component" value="Unassembled WGS sequence"/>
</dbReference>
<keyword evidence="3 10" id="KW-1134">Transmembrane beta strand</keyword>
<dbReference type="PROSITE" id="PS52016">
    <property type="entry name" value="TONB_DEPENDENT_REC_3"/>
    <property type="match status" value="1"/>
</dbReference>
<keyword evidence="8 15" id="KW-0675">Receptor</keyword>
<evidence type="ECO:0000256" key="5">
    <source>
        <dbReference type="ARBA" id="ARBA00022729"/>
    </source>
</evidence>
<protein>
    <submittedName>
        <fullName evidence="15">TonB-dependent receptor</fullName>
    </submittedName>
</protein>
<dbReference type="GO" id="GO:0015344">
    <property type="term" value="F:siderophore uptake transmembrane transporter activity"/>
    <property type="evidence" value="ECO:0007669"/>
    <property type="project" value="TreeGrafter"/>
</dbReference>
<keyword evidence="4 10" id="KW-0812">Transmembrane</keyword>
<evidence type="ECO:0000256" key="11">
    <source>
        <dbReference type="RuleBase" id="RU003357"/>
    </source>
</evidence>
<feature type="domain" description="TonB-dependent receptor plug" evidence="14">
    <location>
        <begin position="51"/>
        <end position="159"/>
    </location>
</feature>
<dbReference type="Gene3D" id="2.40.170.20">
    <property type="entry name" value="TonB-dependent receptor, beta-barrel domain"/>
    <property type="match status" value="1"/>
</dbReference>
<dbReference type="InterPro" id="IPR012910">
    <property type="entry name" value="Plug_dom"/>
</dbReference>
<evidence type="ECO:0000313" key="16">
    <source>
        <dbReference type="Proteomes" id="UP000293300"/>
    </source>
</evidence>
<evidence type="ECO:0000259" key="13">
    <source>
        <dbReference type="Pfam" id="PF00593"/>
    </source>
</evidence>
<accession>A0A4Q9Z237</accession>
<keyword evidence="6 11" id="KW-0798">TonB box</keyword>
<dbReference type="GO" id="GO:0044718">
    <property type="term" value="P:siderophore transmembrane transport"/>
    <property type="evidence" value="ECO:0007669"/>
    <property type="project" value="TreeGrafter"/>
</dbReference>
<gene>
    <name evidence="15" type="ORF">EZL74_05520</name>
</gene>
<evidence type="ECO:0000256" key="8">
    <source>
        <dbReference type="ARBA" id="ARBA00023170"/>
    </source>
</evidence>
<feature type="signal peptide" evidence="12">
    <location>
        <begin position="1"/>
        <end position="20"/>
    </location>
</feature>
<evidence type="ECO:0000259" key="14">
    <source>
        <dbReference type="Pfam" id="PF07715"/>
    </source>
</evidence>
<dbReference type="SUPFAM" id="SSF56935">
    <property type="entry name" value="Porins"/>
    <property type="match status" value="1"/>
</dbReference>
<sequence length="653" mass="74168">MSLSRFVIVCYLLFSGVLWAQNENATVKDSVKENKLEEVIVTSSRTNSRIENTPTRVEVLGLEEMNEENNIKPGNIMSLLGDIAGIQMQQMSASTGNTLARIQGLHGRYTQLLKDGMPLYGGLSGNFGIMQIPPMDLKQIEIIKGSASTLYGGDAIGGIINLISKNPDFKRELSFTANQTSLSETNLNGYFSKRNKKFGFTCFIGQTFQHHLDIDDDGLTDVAKVNNTVIHPKFIFYLSPASTVTVNYSATFDARKGGDNRYFAHYDSNLYHIVTQMQRHSLDAKWQYNLSEKSNLMFKTSSSFLDQKLDTKAYVFSGKQTLLYAEASYFHKSEKMDWVAGINCNGDFFTDNSSQILPLVSDYHNTTLGTFVQNTYKPTKKWVLESGFRYDFNSKYGNFALPRLSLLYKINADFSTRLNGGFGYKSPVALNYLDLETDLANTNNNNSLKAEWSRGWNADVNYKKRLGNNMSITFNQSFFYTLIKNPIYDSSATAGQTALQNASNSLVTRGFQSYCRLEHDDFELYLGYVFTDVQKEYDTLHKSLTVTPKHNFSSTLFYEPSETWRFGLESSLIASQLDQNYQPVKNYVLAAAMLQYKWSHFTMVLNIENLFDFKQSNYGKIYSGTIDNPKFDKLWAPIDGRVFNFSIKYSLQQ</sequence>
<proteinExistence type="inferred from homology"/>
<evidence type="ECO:0000256" key="12">
    <source>
        <dbReference type="SAM" id="SignalP"/>
    </source>
</evidence>